<proteinExistence type="predicted"/>
<name>A0A2G6MQ62_9BACT</name>
<dbReference type="EMBL" id="PDTI01000055">
    <property type="protein sequence ID" value="PIE62237.1"/>
    <property type="molecule type" value="Genomic_DNA"/>
</dbReference>
<gene>
    <name evidence="1" type="ORF">CSA25_06185</name>
</gene>
<sequence length="92" mass="10283">MFAGSPWSKKLAEVWESPLKTVCNKGPVTLSTKFRATAFRYSIQEINDVRPLILLQADKHKSGLHTHSTAVIFNDTVYHSKPKTGILLVFLG</sequence>
<comment type="caution">
    <text evidence="1">The sequence shown here is derived from an EMBL/GenBank/DDBJ whole genome shotgun (WGS) entry which is preliminary data.</text>
</comment>
<accession>A0A2G6MQ62</accession>
<organism evidence="1 2">
    <name type="scientific">Desulfobacter postgatei</name>
    <dbReference type="NCBI Taxonomy" id="2293"/>
    <lineage>
        <taxon>Bacteria</taxon>
        <taxon>Pseudomonadati</taxon>
        <taxon>Thermodesulfobacteriota</taxon>
        <taxon>Desulfobacteria</taxon>
        <taxon>Desulfobacterales</taxon>
        <taxon>Desulfobacteraceae</taxon>
        <taxon>Desulfobacter</taxon>
    </lineage>
</organism>
<dbReference type="Proteomes" id="UP000231203">
    <property type="component" value="Unassembled WGS sequence"/>
</dbReference>
<evidence type="ECO:0000313" key="1">
    <source>
        <dbReference type="EMBL" id="PIE62237.1"/>
    </source>
</evidence>
<evidence type="ECO:0000313" key="2">
    <source>
        <dbReference type="Proteomes" id="UP000231203"/>
    </source>
</evidence>
<dbReference type="AlphaFoldDB" id="A0A2G6MQ62"/>
<reference evidence="1 2" key="1">
    <citation type="submission" date="2017-10" db="EMBL/GenBank/DDBJ databases">
        <title>Novel microbial diversity and functional potential in the marine mammal oral microbiome.</title>
        <authorList>
            <person name="Dudek N.K."/>
            <person name="Sun C.L."/>
            <person name="Burstein D."/>
            <person name="Kantor R.S."/>
            <person name="Aliaga Goltsman D.S."/>
            <person name="Bik E.M."/>
            <person name="Thomas B.C."/>
            <person name="Banfield J.F."/>
            <person name="Relman D.A."/>
        </authorList>
    </citation>
    <scope>NUCLEOTIDE SEQUENCE [LARGE SCALE GENOMIC DNA]</scope>
    <source>
        <strain evidence="1">DOLJORAL78_47_202</strain>
    </source>
</reference>
<protein>
    <submittedName>
        <fullName evidence="1">Uncharacterized protein</fullName>
    </submittedName>
</protein>